<protein>
    <recommendedName>
        <fullName evidence="2">TNase-like domain-containing protein</fullName>
    </recommendedName>
</protein>
<keyword evidence="1" id="KW-0732">Signal</keyword>
<dbReference type="EMBL" id="CP021331">
    <property type="protein sequence ID" value="AVX06046.1"/>
    <property type="molecule type" value="Genomic_DNA"/>
</dbReference>
<keyword evidence="3" id="KW-0614">Plasmid</keyword>
<feature type="signal peptide" evidence="1">
    <location>
        <begin position="1"/>
        <end position="22"/>
    </location>
</feature>
<dbReference type="AlphaFoldDB" id="A0A2R4MJF2"/>
<feature type="chain" id="PRO_5015349247" description="TNase-like domain-containing protein" evidence="1">
    <location>
        <begin position="23"/>
        <end position="146"/>
    </location>
</feature>
<feature type="domain" description="TNase-like" evidence="2">
    <location>
        <begin position="46"/>
        <end position="135"/>
    </location>
</feature>
<accession>A0A2R4MJF2</accession>
<evidence type="ECO:0000259" key="2">
    <source>
        <dbReference type="PROSITE" id="PS50830"/>
    </source>
</evidence>
<geneLocation type="plasmid" evidence="4">
    <name>phl2708x3</name>
</geneLocation>
<sequence>MRVFAKSALLWSFILTIAATTAAPARDIHWEKCRPGQPNTPEKTCVVDGDTIWLEGVNIRLEGYDTPEPQTNICGGEREKALAEQASNRLVTLLNSHSWELKLLGEQGDYGRELGKLYFNGRNVGEILVEERLARWWPDGEEWWCN</sequence>
<dbReference type="KEGG" id="mmyr:MXMO3_03543"/>
<dbReference type="SUPFAM" id="SSF50199">
    <property type="entry name" value="Staphylococcal nuclease"/>
    <property type="match status" value="1"/>
</dbReference>
<organism evidence="3 4">
    <name type="scientific">Maritalea myrionectae</name>
    <dbReference type="NCBI Taxonomy" id="454601"/>
    <lineage>
        <taxon>Bacteria</taxon>
        <taxon>Pseudomonadati</taxon>
        <taxon>Pseudomonadota</taxon>
        <taxon>Alphaproteobacteria</taxon>
        <taxon>Hyphomicrobiales</taxon>
        <taxon>Devosiaceae</taxon>
        <taxon>Maritalea</taxon>
    </lineage>
</organism>
<evidence type="ECO:0000256" key="1">
    <source>
        <dbReference type="SAM" id="SignalP"/>
    </source>
</evidence>
<dbReference type="Gene3D" id="2.40.50.90">
    <property type="match status" value="1"/>
</dbReference>
<dbReference type="RefSeq" id="WP_117396997.1">
    <property type="nucleotide sequence ID" value="NZ_CP021331.1"/>
</dbReference>
<dbReference type="InterPro" id="IPR035437">
    <property type="entry name" value="SNase_OB-fold_sf"/>
</dbReference>
<gene>
    <name evidence="3" type="ORF">MXMO3_03543</name>
</gene>
<keyword evidence="4" id="KW-1185">Reference proteome</keyword>
<evidence type="ECO:0000313" key="3">
    <source>
        <dbReference type="EMBL" id="AVX06046.1"/>
    </source>
</evidence>
<dbReference type="InterPro" id="IPR016071">
    <property type="entry name" value="Staphylococal_nuclease_OB-fold"/>
</dbReference>
<evidence type="ECO:0000313" key="4">
    <source>
        <dbReference type="Proteomes" id="UP000258927"/>
    </source>
</evidence>
<proteinExistence type="predicted"/>
<reference evidence="3 4" key="1">
    <citation type="submission" date="2017-05" db="EMBL/GenBank/DDBJ databases">
        <title>Genome Analysis of Maritalea myrionectae HL2708#5.</title>
        <authorList>
            <consortium name="Cotde Inc.-PKNU"/>
            <person name="Jang D."/>
            <person name="Oh H.-M."/>
        </authorList>
    </citation>
    <scope>NUCLEOTIDE SEQUENCE [LARGE SCALE GENOMIC DNA]</scope>
    <source>
        <strain evidence="3 4">HL2708#5</strain>
        <plasmid evidence="4">phl2708x3</plasmid>
    </source>
</reference>
<name>A0A2R4MJF2_9HYPH</name>
<dbReference type="Proteomes" id="UP000258927">
    <property type="component" value="Plasmid pHL2708X3"/>
</dbReference>
<dbReference type="Pfam" id="PF00565">
    <property type="entry name" value="SNase"/>
    <property type="match status" value="1"/>
</dbReference>
<dbReference type="PROSITE" id="PS50830">
    <property type="entry name" value="TNASE_3"/>
    <property type="match status" value="1"/>
</dbReference>